<comment type="caution">
    <text evidence="1">The sequence shown here is derived from an EMBL/GenBank/DDBJ whole genome shotgun (WGS) entry which is preliminary data.</text>
</comment>
<dbReference type="EMBL" id="LJAM02000058">
    <property type="protein sequence ID" value="RAP72160.1"/>
    <property type="molecule type" value="Genomic_DNA"/>
</dbReference>
<reference evidence="1" key="1">
    <citation type="submission" date="2018-04" db="EMBL/GenBank/DDBJ databases">
        <title>Genomes of the Obligate Erwinia dacicola and Facultative Enterobacter sp. OLF Endosymbionts of the Olive Fruit fly, Bactrocera oleae.</title>
        <authorList>
            <person name="Estes A.M."/>
            <person name="Hearn D.J."/>
            <person name="Agarwal S."/>
            <person name="Pierson E.A."/>
            <person name="Dunning-Hotopp J.C."/>
        </authorList>
    </citation>
    <scope>NUCLEOTIDE SEQUENCE [LARGE SCALE GENOMIC DNA]</scope>
    <source>
        <strain evidence="1">Oroville</strain>
    </source>
</reference>
<dbReference type="Proteomes" id="UP000244334">
    <property type="component" value="Unassembled WGS sequence"/>
</dbReference>
<dbReference type="EC" id="6.1.1.-" evidence="1"/>
<sequence>MKPTARRSIGGSVTGTAITAPARAAGRIQQVGGLYDGHCRALGLGPENAARRGSD</sequence>
<proteinExistence type="predicted"/>
<keyword evidence="1" id="KW-0436">Ligase</keyword>
<dbReference type="AlphaFoldDB" id="A0A328TPK8"/>
<keyword evidence="2" id="KW-1185">Reference proteome</keyword>
<gene>
    <name evidence="1" type="primary">gluQ</name>
    <name evidence="1" type="ORF">ACZ87_01017</name>
</gene>
<organism evidence="1 2">
    <name type="scientific">Candidatus Erwinia dacicola</name>
    <dbReference type="NCBI Taxonomy" id="252393"/>
    <lineage>
        <taxon>Bacteria</taxon>
        <taxon>Pseudomonadati</taxon>
        <taxon>Pseudomonadota</taxon>
        <taxon>Gammaproteobacteria</taxon>
        <taxon>Enterobacterales</taxon>
        <taxon>Erwiniaceae</taxon>
        <taxon>Erwinia</taxon>
    </lineage>
</organism>
<protein>
    <submittedName>
        <fullName evidence="1">Glutamyl-Q tRNA(Asp) synthetase</fullName>
        <ecNumber evidence="1">6.1.1.-</ecNumber>
    </submittedName>
</protein>
<name>A0A328TPK8_9GAMM</name>
<accession>A0A328TPK8</accession>
<evidence type="ECO:0000313" key="1">
    <source>
        <dbReference type="EMBL" id="RAP72160.1"/>
    </source>
</evidence>
<evidence type="ECO:0000313" key="2">
    <source>
        <dbReference type="Proteomes" id="UP000244334"/>
    </source>
</evidence>
<dbReference type="GO" id="GO:0016874">
    <property type="term" value="F:ligase activity"/>
    <property type="evidence" value="ECO:0007669"/>
    <property type="project" value="UniProtKB-KW"/>
</dbReference>